<dbReference type="PIRSF" id="PIRSF001365">
    <property type="entry name" value="DHDPS"/>
    <property type="match status" value="1"/>
</dbReference>
<feature type="site" description="Part of a proton relay during catalysis" evidence="12">
    <location>
        <position position="111"/>
    </location>
</feature>
<dbReference type="SUPFAM" id="SSF51569">
    <property type="entry name" value="Aldolase"/>
    <property type="match status" value="1"/>
</dbReference>
<sequence>MDGSIFKGLGVAMVTPFKADGSVDFEGLKNLTSHLVDAHTEYLVVMGTTGESATLTKEEKLEVLETVKSVAKGKSKIVWGCGGNNTAVVAKEIAGVEKLGVDGILSVSPAYNKPTQEGIYMHYATLAKATSLPIILYNVPGRTASNMLAETTLKLAIDFSNIVAIKEASGNLEQIGDIIKAKPDHFEVISGDDGLSLPILAMGGIGVISVVGNAFPTEFREMIHATINSDLELARERHYQLHNMMQLLFKEGNPGGIKEALRLKGICENYVRLPLVPVSKSLSDKIRENILSEAL</sequence>
<comment type="similarity">
    <text evidence="3 12 13">Belongs to the DapA family.</text>
</comment>
<comment type="subcellular location">
    <subcellularLocation>
        <location evidence="12">Cytoplasm</location>
    </subcellularLocation>
</comment>
<dbReference type="GO" id="GO:0009089">
    <property type="term" value="P:lysine biosynthetic process via diaminopimelate"/>
    <property type="evidence" value="ECO:0007669"/>
    <property type="project" value="UniProtKB-UniRule"/>
</dbReference>
<dbReference type="HAMAP" id="MF_00418">
    <property type="entry name" value="DapA"/>
    <property type="match status" value="1"/>
</dbReference>
<comment type="pathway">
    <text evidence="2 12">Amino-acid biosynthesis; L-lysine biosynthesis via DAP pathway; (S)-tetrahydrodipicolinate from L-aspartate: step 3/4.</text>
</comment>
<keyword evidence="17" id="KW-1185">Reference proteome</keyword>
<evidence type="ECO:0000256" key="10">
    <source>
        <dbReference type="ARBA" id="ARBA00023270"/>
    </source>
</evidence>
<comment type="caution">
    <text evidence="12">Was originally thought to be a dihydrodipicolinate synthase (DHDPS), catalyzing the condensation of (S)-aspartate-beta-semialdehyde [(S)-ASA] and pyruvate to dihydrodipicolinate (DHDP). However, it was shown in E.coli that the product of the enzymatic reaction is not dihydrodipicolinate but in fact (4S)-4-hydroxy-2,3,4,5-tetrahydro-(2S)-dipicolinic acid (HTPA), and that the consecutive dehydration reaction leading to DHDP is not spontaneous but catalyzed by DapB.</text>
</comment>
<evidence type="ECO:0000256" key="2">
    <source>
        <dbReference type="ARBA" id="ARBA00005120"/>
    </source>
</evidence>
<feature type="site" description="Part of a proton relay during catalysis" evidence="12">
    <location>
        <position position="48"/>
    </location>
</feature>
<protein>
    <recommendedName>
        <fullName evidence="4 12">4-hydroxy-tetrahydrodipicolinate synthase</fullName>
        <shortName evidence="12">HTPA synthase</shortName>
        <ecNumber evidence="4 12">4.3.3.7</ecNumber>
    </recommendedName>
</protein>
<keyword evidence="7 12" id="KW-0220">Diaminopimelate biosynthesis</keyword>
<evidence type="ECO:0000256" key="4">
    <source>
        <dbReference type="ARBA" id="ARBA00012086"/>
    </source>
</evidence>
<evidence type="ECO:0000256" key="11">
    <source>
        <dbReference type="ARBA" id="ARBA00047836"/>
    </source>
</evidence>
<feature type="binding site" evidence="12 15">
    <location>
        <position position="49"/>
    </location>
    <ligand>
        <name>pyruvate</name>
        <dbReference type="ChEBI" id="CHEBI:15361"/>
    </ligand>
</feature>
<evidence type="ECO:0000256" key="14">
    <source>
        <dbReference type="PIRSR" id="PIRSR001365-1"/>
    </source>
</evidence>
<dbReference type="GO" id="GO:0019877">
    <property type="term" value="P:diaminopimelate biosynthetic process"/>
    <property type="evidence" value="ECO:0007669"/>
    <property type="project" value="UniProtKB-UniRule"/>
</dbReference>
<keyword evidence="10 12" id="KW-0704">Schiff base</keyword>
<keyword evidence="8 12" id="KW-0457">Lysine biosynthesis</keyword>
<evidence type="ECO:0000256" key="3">
    <source>
        <dbReference type="ARBA" id="ARBA00007592"/>
    </source>
</evidence>
<dbReference type="CDD" id="cd00950">
    <property type="entry name" value="DHDPS"/>
    <property type="match status" value="1"/>
</dbReference>
<evidence type="ECO:0000256" key="12">
    <source>
        <dbReference type="HAMAP-Rule" id="MF_00418"/>
    </source>
</evidence>
<keyword evidence="6 12" id="KW-0028">Amino-acid biosynthesis</keyword>
<evidence type="ECO:0000313" key="16">
    <source>
        <dbReference type="EMBL" id="TXC76155.1"/>
    </source>
</evidence>
<dbReference type="Pfam" id="PF00701">
    <property type="entry name" value="DHDPS"/>
    <property type="match status" value="1"/>
</dbReference>
<name>A0A5C6UZS8_9FLAO</name>
<dbReference type="GO" id="GO:0008840">
    <property type="term" value="F:4-hydroxy-tetrahydrodipicolinate synthase activity"/>
    <property type="evidence" value="ECO:0007669"/>
    <property type="project" value="UniProtKB-UniRule"/>
</dbReference>
<dbReference type="EC" id="4.3.3.7" evidence="4 12"/>
<keyword evidence="5 12" id="KW-0963">Cytoplasm</keyword>
<evidence type="ECO:0000313" key="17">
    <source>
        <dbReference type="Proteomes" id="UP000321168"/>
    </source>
</evidence>
<comment type="function">
    <text evidence="1 12">Catalyzes the condensation of (S)-aspartate-beta-semialdehyde [(S)-ASA] and pyruvate to 4-hydroxy-tetrahydrodipicolinate (HTPA).</text>
</comment>
<dbReference type="Gene3D" id="3.20.20.70">
    <property type="entry name" value="Aldolase class I"/>
    <property type="match status" value="1"/>
</dbReference>
<dbReference type="InterPro" id="IPR013785">
    <property type="entry name" value="Aldolase_TIM"/>
</dbReference>
<feature type="binding site" evidence="12 15">
    <location>
        <position position="208"/>
    </location>
    <ligand>
        <name>pyruvate</name>
        <dbReference type="ChEBI" id="CHEBI:15361"/>
    </ligand>
</feature>
<comment type="catalytic activity">
    <reaction evidence="11 12">
        <text>L-aspartate 4-semialdehyde + pyruvate = (2S,4S)-4-hydroxy-2,3,4,5-tetrahydrodipicolinate + H2O + H(+)</text>
        <dbReference type="Rhea" id="RHEA:34171"/>
        <dbReference type="ChEBI" id="CHEBI:15361"/>
        <dbReference type="ChEBI" id="CHEBI:15377"/>
        <dbReference type="ChEBI" id="CHEBI:15378"/>
        <dbReference type="ChEBI" id="CHEBI:67139"/>
        <dbReference type="ChEBI" id="CHEBI:537519"/>
        <dbReference type="EC" id="4.3.3.7"/>
    </reaction>
</comment>
<proteinExistence type="inferred from homology"/>
<evidence type="ECO:0000256" key="1">
    <source>
        <dbReference type="ARBA" id="ARBA00003294"/>
    </source>
</evidence>
<evidence type="ECO:0000256" key="13">
    <source>
        <dbReference type="PIRNR" id="PIRNR001365"/>
    </source>
</evidence>
<evidence type="ECO:0000256" key="7">
    <source>
        <dbReference type="ARBA" id="ARBA00022915"/>
    </source>
</evidence>
<dbReference type="PANTHER" id="PTHR12128">
    <property type="entry name" value="DIHYDRODIPICOLINATE SYNTHASE"/>
    <property type="match status" value="1"/>
</dbReference>
<dbReference type="OrthoDB" id="9782828at2"/>
<evidence type="ECO:0000256" key="5">
    <source>
        <dbReference type="ARBA" id="ARBA00022490"/>
    </source>
</evidence>
<dbReference type="InterPro" id="IPR005263">
    <property type="entry name" value="DapA"/>
</dbReference>
<dbReference type="AlphaFoldDB" id="A0A5C6UZS8"/>
<dbReference type="InterPro" id="IPR002220">
    <property type="entry name" value="DapA-like"/>
</dbReference>
<gene>
    <name evidence="12" type="primary">dapA</name>
    <name evidence="16" type="ORF">FRX97_10410</name>
</gene>
<evidence type="ECO:0000256" key="9">
    <source>
        <dbReference type="ARBA" id="ARBA00023239"/>
    </source>
</evidence>
<dbReference type="GO" id="GO:0005829">
    <property type="term" value="C:cytosol"/>
    <property type="evidence" value="ECO:0007669"/>
    <property type="project" value="TreeGrafter"/>
</dbReference>
<dbReference type="NCBIfam" id="TIGR00674">
    <property type="entry name" value="dapA"/>
    <property type="match status" value="1"/>
</dbReference>
<dbReference type="PANTHER" id="PTHR12128:SF66">
    <property type="entry name" value="4-HYDROXY-2-OXOGLUTARATE ALDOLASE, MITOCHONDRIAL"/>
    <property type="match status" value="1"/>
</dbReference>
<dbReference type="SMART" id="SM01130">
    <property type="entry name" value="DHDPS"/>
    <property type="match status" value="1"/>
</dbReference>
<dbReference type="UniPathway" id="UPA00034">
    <property type="reaction ID" value="UER00017"/>
</dbReference>
<reference evidence="16 17" key="1">
    <citation type="submission" date="2019-08" db="EMBL/GenBank/DDBJ databases">
        <title>Genome of Luteibaculum oceani JCM 18817.</title>
        <authorList>
            <person name="Bowman J.P."/>
        </authorList>
    </citation>
    <scope>NUCLEOTIDE SEQUENCE [LARGE SCALE GENOMIC DNA]</scope>
    <source>
        <strain evidence="16 17">JCM 18817</strain>
    </source>
</reference>
<comment type="subunit">
    <text evidence="12">Homotetramer; dimer of dimers.</text>
</comment>
<feature type="active site" description="Proton donor/acceptor" evidence="12 14">
    <location>
        <position position="137"/>
    </location>
</feature>
<accession>A0A5C6UZS8</accession>
<dbReference type="Proteomes" id="UP000321168">
    <property type="component" value="Unassembled WGS sequence"/>
</dbReference>
<keyword evidence="9 12" id="KW-0456">Lyase</keyword>
<evidence type="ECO:0000256" key="15">
    <source>
        <dbReference type="PIRSR" id="PIRSR001365-2"/>
    </source>
</evidence>
<comment type="caution">
    <text evidence="16">The sequence shown here is derived from an EMBL/GenBank/DDBJ whole genome shotgun (WGS) entry which is preliminary data.</text>
</comment>
<dbReference type="RefSeq" id="WP_147015157.1">
    <property type="nucleotide sequence ID" value="NZ_VORB01000010.1"/>
</dbReference>
<dbReference type="InterPro" id="IPR020625">
    <property type="entry name" value="Schiff_base-form_aldolases_AS"/>
</dbReference>
<dbReference type="EMBL" id="VORB01000010">
    <property type="protein sequence ID" value="TXC76155.1"/>
    <property type="molecule type" value="Genomic_DNA"/>
</dbReference>
<feature type="active site" description="Schiff-base intermediate with substrate" evidence="12 14">
    <location>
        <position position="166"/>
    </location>
</feature>
<dbReference type="PROSITE" id="PS00666">
    <property type="entry name" value="DHDPS_2"/>
    <property type="match status" value="1"/>
</dbReference>
<organism evidence="16 17">
    <name type="scientific">Luteibaculum oceani</name>
    <dbReference type="NCBI Taxonomy" id="1294296"/>
    <lineage>
        <taxon>Bacteria</taxon>
        <taxon>Pseudomonadati</taxon>
        <taxon>Bacteroidota</taxon>
        <taxon>Flavobacteriia</taxon>
        <taxon>Flavobacteriales</taxon>
        <taxon>Luteibaculaceae</taxon>
        <taxon>Luteibaculum</taxon>
    </lineage>
</organism>
<evidence type="ECO:0000256" key="8">
    <source>
        <dbReference type="ARBA" id="ARBA00023154"/>
    </source>
</evidence>
<dbReference type="PRINTS" id="PR00146">
    <property type="entry name" value="DHPICSNTHASE"/>
</dbReference>
<evidence type="ECO:0000256" key="6">
    <source>
        <dbReference type="ARBA" id="ARBA00022605"/>
    </source>
</evidence>